<dbReference type="EMBL" id="CP010978">
    <property type="protein sequence ID" value="AJQ26884.1"/>
    <property type="molecule type" value="Genomic_DNA"/>
</dbReference>
<dbReference type="KEGG" id="pft:JBW_01534"/>
<dbReference type="Proteomes" id="UP000005361">
    <property type="component" value="Chromosome"/>
</dbReference>
<organism evidence="1 2">
    <name type="scientific">Pelosinus fermentans JBW45</name>
    <dbReference type="NCBI Taxonomy" id="1192197"/>
    <lineage>
        <taxon>Bacteria</taxon>
        <taxon>Bacillati</taxon>
        <taxon>Bacillota</taxon>
        <taxon>Negativicutes</taxon>
        <taxon>Selenomonadales</taxon>
        <taxon>Sporomusaceae</taxon>
        <taxon>Pelosinus</taxon>
    </lineage>
</organism>
<reference evidence="2" key="2">
    <citation type="submission" date="2015-02" db="EMBL/GenBank/DDBJ databases">
        <title>Complete Genome Sequence of Pelosinus fermentans JBW45.</title>
        <authorList>
            <person name="De Leon K.B."/>
            <person name="Utturkar S.M."/>
            <person name="Camilleri L.B."/>
            <person name="Arkin A.P."/>
            <person name="Fields M.W."/>
            <person name="Brown S.D."/>
            <person name="Wall J.D."/>
        </authorList>
    </citation>
    <scope>NUCLEOTIDE SEQUENCE [LARGE SCALE GENOMIC DNA]</scope>
    <source>
        <strain evidence="2">JBW45</strain>
    </source>
</reference>
<accession>I8TUJ3</accession>
<reference evidence="1 2" key="1">
    <citation type="journal article" date="2015" name="Genome Announc.">
        <title>Complete Genome Sequence of Pelosinus fermentans JBW45, a Member of a Remarkably Competitive Group of Negativicutes in the Firmicutes Phylum.</title>
        <authorList>
            <person name="De Leon K.B."/>
            <person name="Utturkar S.M."/>
            <person name="Camilleri L.B."/>
            <person name="Elias D.A."/>
            <person name="Arkin A.P."/>
            <person name="Fields M.W."/>
            <person name="Brown S.D."/>
            <person name="Wall J.D."/>
        </authorList>
    </citation>
    <scope>NUCLEOTIDE SEQUENCE [LARGE SCALE GENOMIC DNA]</scope>
    <source>
        <strain evidence="1 2">JBW45</strain>
    </source>
</reference>
<dbReference type="HOGENOM" id="CLU_3383158_0_0_9"/>
<gene>
    <name evidence="1" type="ORF">JBW_01534</name>
</gene>
<dbReference type="STRING" id="1192197.JBW_01534"/>
<proteinExistence type="predicted"/>
<evidence type="ECO:0000313" key="2">
    <source>
        <dbReference type="Proteomes" id="UP000005361"/>
    </source>
</evidence>
<dbReference type="AlphaFoldDB" id="I8TUJ3"/>
<protein>
    <submittedName>
        <fullName evidence="1">Uncharacterized protein</fullName>
    </submittedName>
</protein>
<evidence type="ECO:0000313" key="1">
    <source>
        <dbReference type="EMBL" id="AJQ26884.1"/>
    </source>
</evidence>
<sequence length="33" mass="4086">MNLKYRVIQLEKEVADLKRQHIDQPKAIFYRKI</sequence>
<name>I8TUJ3_9FIRM</name>